<dbReference type="Pfam" id="PF00535">
    <property type="entry name" value="Glycos_transf_2"/>
    <property type="match status" value="1"/>
</dbReference>
<proteinExistence type="inferred from homology"/>
<dbReference type="AlphaFoldDB" id="A0AAU9CK29"/>
<reference evidence="6" key="1">
    <citation type="journal article" date="2024" name="Int. J. Syst. Evol. Microbiol.">
        <title>Methylomarinovum tepidoasis sp. nov., a moderately thermophilic methanotroph of the family Methylothermaceae isolated from a deep-sea hydrothermal field.</title>
        <authorList>
            <person name="Hirayama H."/>
            <person name="Takaki Y."/>
            <person name="Abe M."/>
            <person name="Miyazaki M."/>
            <person name="Uematsu K."/>
            <person name="Matsui Y."/>
            <person name="Takai K."/>
        </authorList>
    </citation>
    <scope>NUCLEOTIDE SEQUENCE [LARGE SCALE GENOMIC DNA]</scope>
    <source>
        <strain evidence="6">IN45</strain>
    </source>
</reference>
<dbReference type="GO" id="GO:0016757">
    <property type="term" value="F:glycosyltransferase activity"/>
    <property type="evidence" value="ECO:0007669"/>
    <property type="project" value="UniProtKB-KW"/>
</dbReference>
<protein>
    <submittedName>
        <fullName evidence="5">Glucosyl-dolichyl phosphate glucuronosyltransferase</fullName>
        <ecNumber evidence="5">2.4.1.356</ecNumber>
    </submittedName>
</protein>
<dbReference type="EMBL" id="AP024718">
    <property type="protein sequence ID" value="BCX89796.1"/>
    <property type="molecule type" value="Genomic_DNA"/>
</dbReference>
<name>A0AAU9CK29_9GAMM</name>
<dbReference type="Proteomes" id="UP001321450">
    <property type="component" value="Chromosome"/>
</dbReference>
<dbReference type="EC" id="2.4.1.356" evidence="5"/>
<comment type="similarity">
    <text evidence="1">Belongs to the glycosyltransferase 2 family.</text>
</comment>
<dbReference type="SUPFAM" id="SSF53448">
    <property type="entry name" value="Nucleotide-diphospho-sugar transferases"/>
    <property type="match status" value="1"/>
</dbReference>
<dbReference type="InterPro" id="IPR001173">
    <property type="entry name" value="Glyco_trans_2-like"/>
</dbReference>
<dbReference type="Gene3D" id="3.90.550.10">
    <property type="entry name" value="Spore Coat Polysaccharide Biosynthesis Protein SpsA, Chain A"/>
    <property type="match status" value="1"/>
</dbReference>
<keyword evidence="2 5" id="KW-0328">Glycosyltransferase</keyword>
<accession>A0AAU9CK29</accession>
<keyword evidence="3 5" id="KW-0808">Transferase</keyword>
<evidence type="ECO:0000313" key="6">
    <source>
        <dbReference type="Proteomes" id="UP001321450"/>
    </source>
</evidence>
<dbReference type="RefSeq" id="WP_286292348.1">
    <property type="nucleotide sequence ID" value="NZ_AP024718.1"/>
</dbReference>
<gene>
    <name evidence="5" type="ORF">MIN45_P2169</name>
</gene>
<dbReference type="KEGG" id="meiy:MIN45_P2169"/>
<organism evidence="5 6">
    <name type="scientific">Methylomarinovum tepidoasis</name>
    <dbReference type="NCBI Taxonomy" id="2840183"/>
    <lineage>
        <taxon>Bacteria</taxon>
        <taxon>Pseudomonadati</taxon>
        <taxon>Pseudomonadota</taxon>
        <taxon>Gammaproteobacteria</taxon>
        <taxon>Methylococcales</taxon>
        <taxon>Methylothermaceae</taxon>
        <taxon>Methylomarinovum</taxon>
    </lineage>
</organism>
<sequence length="312" mass="36366">MDLSVIICTYNRCHNLAECFRHLEAQQLDGGLGWEVLLVDNNSTDATRDYVRDFARNTPLNLRYTFCGEQGLSHARNHGIAEARGHRLVFIDDDIRVTPGWLQAIHETFEEHNCDAVGGRIHLEIPLEQLPKWIRPDMYGFLGYQDFGDHPYRLDGFREFPFGGNMAIHRRVFDRIGLFDTGMGRKGAGTRKEELFKGEETDFFHRLAENGGVIWYQPRALVRHKVLPHQLRRRFFLTLHHNAGILKAKQDNQIHPHRILGVPRFLFWLQLKAVGKYLCQVMMKGPDTAFRQLMNVVYFLGMIEGYHWNRHS</sequence>
<evidence type="ECO:0000256" key="3">
    <source>
        <dbReference type="ARBA" id="ARBA00022679"/>
    </source>
</evidence>
<evidence type="ECO:0000313" key="5">
    <source>
        <dbReference type="EMBL" id="BCX89796.1"/>
    </source>
</evidence>
<feature type="domain" description="Glycosyltransferase 2-like" evidence="4">
    <location>
        <begin position="4"/>
        <end position="174"/>
    </location>
</feature>
<evidence type="ECO:0000256" key="1">
    <source>
        <dbReference type="ARBA" id="ARBA00006739"/>
    </source>
</evidence>
<evidence type="ECO:0000259" key="4">
    <source>
        <dbReference type="Pfam" id="PF00535"/>
    </source>
</evidence>
<evidence type="ECO:0000256" key="2">
    <source>
        <dbReference type="ARBA" id="ARBA00022676"/>
    </source>
</evidence>
<dbReference type="PANTHER" id="PTHR43179:SF12">
    <property type="entry name" value="GALACTOFURANOSYLTRANSFERASE GLFT2"/>
    <property type="match status" value="1"/>
</dbReference>
<dbReference type="CDD" id="cd00761">
    <property type="entry name" value="Glyco_tranf_GTA_type"/>
    <property type="match status" value="1"/>
</dbReference>
<dbReference type="InterPro" id="IPR029044">
    <property type="entry name" value="Nucleotide-diphossugar_trans"/>
</dbReference>
<keyword evidence="6" id="KW-1185">Reference proteome</keyword>
<dbReference type="PANTHER" id="PTHR43179">
    <property type="entry name" value="RHAMNOSYLTRANSFERASE WBBL"/>
    <property type="match status" value="1"/>
</dbReference>